<feature type="region of interest" description="Disordered" evidence="1">
    <location>
        <begin position="837"/>
        <end position="856"/>
    </location>
</feature>
<feature type="compositionally biased region" description="Basic and acidic residues" evidence="1">
    <location>
        <begin position="501"/>
        <end position="533"/>
    </location>
</feature>
<reference evidence="4" key="3">
    <citation type="submission" date="2025-09" db="UniProtKB">
        <authorList>
            <consortium name="Ensembl"/>
        </authorList>
    </citation>
    <scope>IDENTIFICATION</scope>
    <source>
        <strain evidence="4">Isolate ISIS603380</strain>
    </source>
</reference>
<dbReference type="OMA" id="TMTVHSR"/>
<feature type="region of interest" description="Disordered" evidence="1">
    <location>
        <begin position="414"/>
        <end position="614"/>
    </location>
</feature>
<dbReference type="GeneTree" id="ENSGT00940000162031"/>
<feature type="compositionally biased region" description="Basic residues" evidence="1">
    <location>
        <begin position="597"/>
        <end position="607"/>
    </location>
</feature>
<sequence>MQKDNSPQLVTPTSVKAIISRIEAAQLTRAQEGISTQLADILDNVNGVINRFQEELGYNLKEKAKSHQKEQKGKNRFILLEKIASFSKDAKTKEKHLYEILRWLGDWGDSLTYEIRNRKSEKEEEALDEWIEVMEKVLPLSLIATKGGIESLISLCSTLIEEQKKKTQMSKRTFWQGWREKSPQKSPPEPQPLSPEEMLQDKQTTCSRVSEVKSMLQELLDSTMFNKGEVRAIRYMSAVVENLNKALILQHQENRTLETKYRYMKIEMTKELSSQRLYFQKSLKILENKRDALLKQVEILGGKYHDLLLIKHALEFQLKKAQSARGQAEDLVKTFVDIPGPPEKETLPKKEIVMELPTKVLVSQQEPKKEEQLFLPHSPSPMATAWDSDGTPSAYQPLSTMATHSRIADVYRSKDIESLPPASPPSVDYKFPETGERPVEERLDHKDEDQEDLFQEEAQEKGELQVKVNFRKQQSPESSRKVSSESEEGPWEEEFSWEMEETVREQRQRFIQPEKEQESPRRESEKPREDIERMIFMPTSRWRELEKAEPSLAPPSSRVQSARQGRRSYLPRSPSIPQSAPGSQRTVSSAEPALKPRTSRVRTKPKKSSSFPVTGTSIRKVTRPSLQASLVSPKEKVYRMDMEAQRKNLEILNKEAELGLPHYLRNKALELTTTTMELNSLRLQYLCHKYATYRHFQRLRQEVINHIQVMRITGATYKAQSLYIFLENIDRLQNLRLQTWTKKQKDLEEKRRECLSSMVTIFPKLQLEWNVHLNTPVVTSPKPRKSKSPPAFPRHIRSSGPSCKKPLEHFMSKQRECVPLRMARHQGSQMEAVWKTDVASSSHPIEKKTPPSLQWDQLGGYPDIPRLLALDV</sequence>
<feature type="region of interest" description="Disordered" evidence="1">
    <location>
        <begin position="779"/>
        <end position="804"/>
    </location>
</feature>
<dbReference type="InterPro" id="IPR049146">
    <property type="entry name" value="FAM186A_B_C"/>
</dbReference>
<feature type="region of interest" description="Disordered" evidence="1">
    <location>
        <begin position="176"/>
        <end position="204"/>
    </location>
</feature>
<keyword evidence="5" id="KW-1185">Reference proteome</keyword>
<reference evidence="4 5" key="1">
    <citation type="submission" date="2009-06" db="EMBL/GenBank/DDBJ databases">
        <title>The Genome Sequence of Loxodonta africana (African elephant).</title>
        <authorList>
            <person name="Di Palma F."/>
            <person name="Heiman D."/>
            <person name="Young S."/>
            <person name="Johnson J."/>
            <person name="Lander E.S."/>
            <person name="Lindblad-Toh K."/>
        </authorList>
    </citation>
    <scope>NUCLEOTIDE SEQUENCE [LARGE SCALE GENOMIC DNA]</scope>
    <source>
        <strain evidence="4 5">Isolate ISIS603380</strain>
    </source>
</reference>
<dbReference type="eggNOG" id="ENOG502S05D">
    <property type="taxonomic scope" value="Eukaryota"/>
</dbReference>
<proteinExistence type="predicted"/>
<organism evidence="4 5">
    <name type="scientific">Loxodonta africana</name>
    <name type="common">African elephant</name>
    <dbReference type="NCBI Taxonomy" id="9785"/>
    <lineage>
        <taxon>Eukaryota</taxon>
        <taxon>Metazoa</taxon>
        <taxon>Chordata</taxon>
        <taxon>Craniata</taxon>
        <taxon>Vertebrata</taxon>
        <taxon>Euteleostomi</taxon>
        <taxon>Mammalia</taxon>
        <taxon>Eutheria</taxon>
        <taxon>Afrotheria</taxon>
        <taxon>Proboscidea</taxon>
        <taxon>Elephantidae</taxon>
        <taxon>Loxodonta</taxon>
    </lineage>
</organism>
<evidence type="ECO:0000259" key="3">
    <source>
        <dbReference type="Pfam" id="PF20870"/>
    </source>
</evidence>
<feature type="compositionally biased region" description="Acidic residues" evidence="1">
    <location>
        <begin position="485"/>
        <end position="500"/>
    </location>
</feature>
<dbReference type="InParanoid" id="G3TDP0"/>
<dbReference type="HOGENOM" id="CLU_015516_0_0_1"/>
<feature type="compositionally biased region" description="Polar residues" evidence="1">
    <location>
        <begin position="575"/>
        <end position="589"/>
    </location>
</feature>
<feature type="domain" description="FAM186A/B N-terminal" evidence="3">
    <location>
        <begin position="7"/>
        <end position="255"/>
    </location>
</feature>
<dbReference type="PANTHER" id="PTHR33590:SF3">
    <property type="entry name" value="PROTEIN FAM186B"/>
    <property type="match status" value="1"/>
</dbReference>
<evidence type="ECO:0000256" key="1">
    <source>
        <dbReference type="SAM" id="MobiDB-lite"/>
    </source>
</evidence>
<dbReference type="GO" id="GO:0032991">
    <property type="term" value="C:protein-containing complex"/>
    <property type="evidence" value="ECO:0007669"/>
    <property type="project" value="Ensembl"/>
</dbReference>
<accession>G3TDP0</accession>
<dbReference type="Ensembl" id="ENSLAFT00000014697.3">
    <property type="protein sequence ID" value="ENSLAFP00000012304.3"/>
    <property type="gene ID" value="ENSLAFG00000014695.3"/>
</dbReference>
<dbReference type="PANTHER" id="PTHR33590">
    <property type="entry name" value="GLUTENIN, HIGH MOLECULAR WEIGHT SUBUNIT PW212-RELATED PROTEIN"/>
    <property type="match status" value="1"/>
</dbReference>
<evidence type="ECO:0000313" key="5">
    <source>
        <dbReference type="Proteomes" id="UP000007646"/>
    </source>
</evidence>
<dbReference type="Proteomes" id="UP000007646">
    <property type="component" value="Unassembled WGS sequence"/>
</dbReference>
<dbReference type="STRING" id="9785.ENSLAFP00000012304"/>
<feature type="domain" description="FAM186A/B C-terminal" evidence="2">
    <location>
        <begin position="635"/>
        <end position="871"/>
    </location>
</feature>
<dbReference type="Pfam" id="PF20865">
    <property type="entry name" value="FAM186A-B_C"/>
    <property type="match status" value="1"/>
</dbReference>
<gene>
    <name evidence="4" type="primary">FAM186B</name>
</gene>
<dbReference type="AlphaFoldDB" id="G3TDP0"/>
<evidence type="ECO:0000259" key="2">
    <source>
        <dbReference type="Pfam" id="PF20865"/>
    </source>
</evidence>
<reference evidence="4" key="2">
    <citation type="submission" date="2025-08" db="UniProtKB">
        <authorList>
            <consortium name="Ensembl"/>
        </authorList>
    </citation>
    <scope>IDENTIFICATION</scope>
    <source>
        <strain evidence="4">Isolate ISIS603380</strain>
    </source>
</reference>
<protein>
    <submittedName>
        <fullName evidence="4">Family with sequence similarity 186 member B</fullName>
    </submittedName>
</protein>
<dbReference type="Pfam" id="PF20870">
    <property type="entry name" value="FAM186A-B_N"/>
    <property type="match status" value="1"/>
</dbReference>
<feature type="compositionally biased region" description="Basic and acidic residues" evidence="1">
    <location>
        <begin position="430"/>
        <end position="448"/>
    </location>
</feature>
<dbReference type="InterPro" id="IPR049144">
    <property type="entry name" value="FAM186A_B_N"/>
</dbReference>
<evidence type="ECO:0000313" key="4">
    <source>
        <dbReference type="Ensembl" id="ENSLAFP00000012304.3"/>
    </source>
</evidence>
<name>G3TDP0_LOXAF</name>